<comment type="subcellular location">
    <subcellularLocation>
        <location evidence="1 12">Cell membrane</location>
        <topology evidence="1 12">Multi-pass membrane protein</topology>
    </subcellularLocation>
</comment>
<evidence type="ECO:0000256" key="13">
    <source>
        <dbReference type="NCBIfam" id="TIGR04265"/>
    </source>
</evidence>
<evidence type="ECO:0000256" key="3">
    <source>
        <dbReference type="ARBA" id="ARBA00022516"/>
    </source>
</evidence>
<gene>
    <name evidence="15" type="primary">cls</name>
    <name evidence="15" type="ORF">EW142_08150</name>
</gene>
<feature type="active site" evidence="12">
    <location>
        <position position="388"/>
    </location>
</feature>
<comment type="catalytic activity">
    <reaction evidence="12">
        <text>2 a 1,2-diacyl-sn-glycero-3-phospho-(1'-sn-glycerol) = a cardiolipin + glycerol</text>
        <dbReference type="Rhea" id="RHEA:31451"/>
        <dbReference type="ChEBI" id="CHEBI:17754"/>
        <dbReference type="ChEBI" id="CHEBI:62237"/>
        <dbReference type="ChEBI" id="CHEBI:64716"/>
    </reaction>
</comment>
<dbReference type="GO" id="GO:0008808">
    <property type="term" value="F:cardiolipin synthase activity"/>
    <property type="evidence" value="ECO:0007669"/>
    <property type="project" value="UniProtKB-UniRule"/>
</dbReference>
<evidence type="ECO:0000256" key="11">
    <source>
        <dbReference type="ARBA" id="ARBA00023264"/>
    </source>
</evidence>
<comment type="function">
    <text evidence="12">Catalyzes the reversible phosphatidyl group transfer from one phosphatidylglycerol molecule to another to form cardiolipin (CL) (diphosphatidylglycerol) and glycerol.</text>
</comment>
<feature type="transmembrane region" description="Helical" evidence="12">
    <location>
        <begin position="7"/>
        <end position="27"/>
    </location>
</feature>
<dbReference type="SUPFAM" id="SSF56024">
    <property type="entry name" value="Phospholipase D/nuclease"/>
    <property type="match status" value="2"/>
</dbReference>
<feature type="active site" evidence="12">
    <location>
        <position position="390"/>
    </location>
</feature>
<keyword evidence="9 12" id="KW-0472">Membrane</keyword>
<dbReference type="PROSITE" id="PS50035">
    <property type="entry name" value="PLD"/>
    <property type="match status" value="2"/>
</dbReference>
<keyword evidence="8 12" id="KW-0443">Lipid metabolism</keyword>
<keyword evidence="6" id="KW-0677">Repeat</keyword>
<keyword evidence="7 12" id="KW-1133">Transmembrane helix</keyword>
<evidence type="ECO:0000256" key="2">
    <source>
        <dbReference type="ARBA" id="ARBA00022475"/>
    </source>
</evidence>
<keyword evidence="2 12" id="KW-1003">Cell membrane</keyword>
<comment type="similarity">
    <text evidence="12">Belongs to the phospholipase D family. Cardiolipin synthase subfamily.</text>
</comment>
<dbReference type="GO" id="GO:0032049">
    <property type="term" value="P:cardiolipin biosynthetic process"/>
    <property type="evidence" value="ECO:0007669"/>
    <property type="project" value="UniProtKB-UniRule"/>
</dbReference>
<feature type="active site" evidence="12">
    <location>
        <position position="212"/>
    </location>
</feature>
<dbReference type="InterPro" id="IPR025202">
    <property type="entry name" value="PLD-like_dom"/>
</dbReference>
<dbReference type="PANTHER" id="PTHR21248:SF22">
    <property type="entry name" value="PHOSPHOLIPASE D"/>
    <property type="match status" value="1"/>
</dbReference>
<evidence type="ECO:0000256" key="9">
    <source>
        <dbReference type="ARBA" id="ARBA00023136"/>
    </source>
</evidence>
<evidence type="ECO:0000256" key="4">
    <source>
        <dbReference type="ARBA" id="ARBA00022679"/>
    </source>
</evidence>
<keyword evidence="5 12" id="KW-0812">Transmembrane</keyword>
<keyword evidence="4 12" id="KW-0808">Transferase</keyword>
<dbReference type="GO" id="GO:0005886">
    <property type="term" value="C:plasma membrane"/>
    <property type="evidence" value="ECO:0007669"/>
    <property type="project" value="UniProtKB-SubCell"/>
</dbReference>
<dbReference type="InterPro" id="IPR022924">
    <property type="entry name" value="Cardiolipin_synthase"/>
</dbReference>
<evidence type="ECO:0000313" key="16">
    <source>
        <dbReference type="Proteomes" id="UP000291981"/>
    </source>
</evidence>
<dbReference type="AlphaFoldDB" id="A0A4Q8QGS1"/>
<proteinExistence type="inferred from homology"/>
<evidence type="ECO:0000256" key="5">
    <source>
        <dbReference type="ARBA" id="ARBA00022692"/>
    </source>
</evidence>
<sequence>MALLTIFLVLYVIIAISLILGLLVNGVRPSKTLAWLLAIFTIPVGGILLYLLLGRNRRKNKILKKKDVSFKGASKTWGGITQKDNLKHRRIINLVGKNCGFFPLEDNKAILLKDGKTTFQSIFNALENAKSYIYLQYYIFEEGDLADRLLQLFQSKVKQGLKVRMIYDSIGSYTLSKKYIKGLKSAGVEVFPFLPFRFDRFLSALNYRNHRKIIIVDGIHGFTGGINISDKYLKGDPDLGIWHDMHLQITGPAVSQLEEVFLSDWFLVSEEQLQLNDVKEFNLADSEDFVPIQIVSSGPEDDFANIQQTYFSMITSAKKYLYITNPYVMPGPEILHALQTASLSGVDVRLLVSERGDSTIVDWSIRSYFEPLLRAGVRLFLFPDGFLHSKIIVSDDSLATVGTANIDMRSFEHNYEVNALVYDEGFAEKLKRDFLKDCLNSIELDYDQFKQRTWITKLKEGTAKIFSPIL</sequence>
<feature type="transmembrane region" description="Helical" evidence="12">
    <location>
        <begin position="33"/>
        <end position="53"/>
    </location>
</feature>
<feature type="domain" description="PLD phosphodiesterase" evidence="14">
    <location>
        <begin position="205"/>
        <end position="232"/>
    </location>
</feature>
<dbReference type="CDD" id="cd09110">
    <property type="entry name" value="PLDc_CLS_1"/>
    <property type="match status" value="1"/>
</dbReference>
<evidence type="ECO:0000256" key="12">
    <source>
        <dbReference type="HAMAP-Rule" id="MF_01916"/>
    </source>
</evidence>
<evidence type="ECO:0000256" key="6">
    <source>
        <dbReference type="ARBA" id="ARBA00022737"/>
    </source>
</evidence>
<dbReference type="InterPro" id="IPR030874">
    <property type="entry name" value="Cardiolipin_synth_Firmi"/>
</dbReference>
<evidence type="ECO:0000259" key="14">
    <source>
        <dbReference type="PROSITE" id="PS50035"/>
    </source>
</evidence>
<accession>A0A4Q8QGS1</accession>
<organism evidence="15 16">
    <name type="scientific">Flagellimonas allohymeniacidonis</name>
    <dbReference type="NCBI Taxonomy" id="2517819"/>
    <lineage>
        <taxon>Bacteria</taxon>
        <taxon>Pseudomonadati</taxon>
        <taxon>Bacteroidota</taxon>
        <taxon>Flavobacteriia</taxon>
        <taxon>Flavobacteriales</taxon>
        <taxon>Flavobacteriaceae</taxon>
        <taxon>Flagellimonas</taxon>
    </lineage>
</organism>
<evidence type="ECO:0000256" key="8">
    <source>
        <dbReference type="ARBA" id="ARBA00023098"/>
    </source>
</evidence>
<keyword evidence="3 12" id="KW-0444">Lipid biosynthesis</keyword>
<evidence type="ECO:0000313" key="15">
    <source>
        <dbReference type="EMBL" id="TAI49755.1"/>
    </source>
</evidence>
<dbReference type="RefSeq" id="WP_130612249.1">
    <property type="nucleotide sequence ID" value="NZ_SGIU01000001.1"/>
</dbReference>
<feature type="active site" evidence="12">
    <location>
        <position position="210"/>
    </location>
</feature>
<evidence type="ECO:0000256" key="10">
    <source>
        <dbReference type="ARBA" id="ARBA00023209"/>
    </source>
</evidence>
<dbReference type="InterPro" id="IPR027379">
    <property type="entry name" value="CLS_N"/>
</dbReference>
<dbReference type="NCBIfam" id="TIGR04265">
    <property type="entry name" value="bac_cardiolipin"/>
    <property type="match status" value="1"/>
</dbReference>
<feature type="active site" evidence="12">
    <location>
        <position position="217"/>
    </location>
</feature>
<dbReference type="Proteomes" id="UP000291981">
    <property type="component" value="Unassembled WGS sequence"/>
</dbReference>
<dbReference type="Pfam" id="PF13091">
    <property type="entry name" value="PLDc_2"/>
    <property type="match status" value="2"/>
</dbReference>
<keyword evidence="11 12" id="KW-1208">Phospholipid metabolism</keyword>
<evidence type="ECO:0000256" key="1">
    <source>
        <dbReference type="ARBA" id="ARBA00004651"/>
    </source>
</evidence>
<feature type="active site" evidence="12">
    <location>
        <position position="395"/>
    </location>
</feature>
<dbReference type="HAMAP" id="MF_01916">
    <property type="entry name" value="Cardiolipin_synth_Cls"/>
    <property type="match status" value="1"/>
</dbReference>
<dbReference type="EMBL" id="SGIU01000001">
    <property type="protein sequence ID" value="TAI49755.1"/>
    <property type="molecule type" value="Genomic_DNA"/>
</dbReference>
<name>A0A4Q8QGS1_9FLAO</name>
<keyword evidence="16" id="KW-1185">Reference proteome</keyword>
<comment type="caution">
    <text evidence="15">The sequence shown here is derived from an EMBL/GenBank/DDBJ whole genome shotgun (WGS) entry which is preliminary data.</text>
</comment>
<dbReference type="InterPro" id="IPR001736">
    <property type="entry name" value="PLipase_D/transphosphatidylase"/>
</dbReference>
<keyword evidence="10 12" id="KW-0594">Phospholipid biosynthesis</keyword>
<dbReference type="SMART" id="SM00155">
    <property type="entry name" value="PLDc"/>
    <property type="match status" value="2"/>
</dbReference>
<dbReference type="OrthoDB" id="9762009at2"/>
<dbReference type="EC" id="2.7.8.-" evidence="12 13"/>
<protein>
    <recommendedName>
        <fullName evidence="12 13">Cardiolipin synthase</fullName>
        <shortName evidence="12">CL synthase</shortName>
        <ecNumber evidence="12 13">2.7.8.-</ecNumber>
    </recommendedName>
</protein>
<evidence type="ECO:0000256" key="7">
    <source>
        <dbReference type="ARBA" id="ARBA00022989"/>
    </source>
</evidence>
<reference evidence="15 16" key="1">
    <citation type="submission" date="2019-02" db="EMBL/GenBank/DDBJ databases">
        <title>Draft genome sequence of Muricauda sp. 176CP4-71.</title>
        <authorList>
            <person name="Park J.-S."/>
        </authorList>
    </citation>
    <scope>NUCLEOTIDE SEQUENCE [LARGE SCALE GENOMIC DNA]</scope>
    <source>
        <strain evidence="15 16">176CP4-71</strain>
    </source>
</reference>
<dbReference type="Gene3D" id="3.30.870.10">
    <property type="entry name" value="Endonuclease Chain A"/>
    <property type="match status" value="2"/>
</dbReference>
<dbReference type="Pfam" id="PF13396">
    <property type="entry name" value="PLDc_N"/>
    <property type="match status" value="1"/>
</dbReference>
<dbReference type="CDD" id="cd09112">
    <property type="entry name" value="PLDc_CLS_2"/>
    <property type="match status" value="1"/>
</dbReference>
<feature type="domain" description="PLD phosphodiesterase" evidence="14">
    <location>
        <begin position="383"/>
        <end position="410"/>
    </location>
</feature>
<dbReference type="PANTHER" id="PTHR21248">
    <property type="entry name" value="CARDIOLIPIN SYNTHASE"/>
    <property type="match status" value="1"/>
</dbReference>